<proteinExistence type="predicted"/>
<name>A0A1I8FE62_9PLAT</name>
<evidence type="ECO:0000313" key="3">
    <source>
        <dbReference type="Proteomes" id="UP000095280"/>
    </source>
</evidence>
<evidence type="ECO:0000313" key="4">
    <source>
        <dbReference type="WBParaSite" id="maker-unitig_31327-snap-gene-0.1-mRNA-1"/>
    </source>
</evidence>
<reference evidence="4" key="1">
    <citation type="submission" date="2016-11" db="UniProtKB">
        <authorList>
            <consortium name="WormBaseParasite"/>
        </authorList>
    </citation>
    <scope>IDENTIFICATION</scope>
</reference>
<dbReference type="WBParaSite" id="maker-unitig_31327-snap-gene-0.1-mRNA-1">
    <property type="protein sequence ID" value="maker-unitig_31327-snap-gene-0.1-mRNA-1"/>
    <property type="gene ID" value="maker-unitig_31327-snap-gene-0.1"/>
</dbReference>
<sequence length="128" mass="15130">MPMDTYGSINGGSSSDRAKLMRLSRPDEPEACRRRHFVIVWEEDLQRADDDPEDPWEQRKAVYRRRFEGNLRKVGVQMEEETSTSEKKKIHFIKLFVPWDVMCYYAEGPVLEGSFAGEALMRFFVREY</sequence>
<feature type="compositionally biased region" description="Basic and acidic residues" evidence="1">
    <location>
        <begin position="16"/>
        <end position="25"/>
    </location>
</feature>
<evidence type="ECO:0000256" key="1">
    <source>
        <dbReference type="SAM" id="MobiDB-lite"/>
    </source>
</evidence>
<dbReference type="AlphaFoldDB" id="A0A1I8FE62"/>
<keyword evidence="3" id="KW-1185">Reference proteome</keyword>
<dbReference type="Pfam" id="PF16178">
    <property type="entry name" value="Anoct_dimer"/>
    <property type="match status" value="1"/>
</dbReference>
<feature type="domain" description="Anoctamin dimerisation" evidence="2">
    <location>
        <begin position="33"/>
        <end position="107"/>
    </location>
</feature>
<evidence type="ECO:0000259" key="2">
    <source>
        <dbReference type="Pfam" id="PF16178"/>
    </source>
</evidence>
<protein>
    <submittedName>
        <fullName evidence="4">Anoct_dimer domain-containing protein</fullName>
    </submittedName>
</protein>
<dbReference type="Proteomes" id="UP000095280">
    <property type="component" value="Unplaced"/>
</dbReference>
<accession>A0A1I8FE62</accession>
<dbReference type="InterPro" id="IPR032394">
    <property type="entry name" value="Anoct_dimer"/>
</dbReference>
<dbReference type="GO" id="GO:0046983">
    <property type="term" value="F:protein dimerization activity"/>
    <property type="evidence" value="ECO:0007669"/>
    <property type="project" value="InterPro"/>
</dbReference>
<organism evidence="3 4">
    <name type="scientific">Macrostomum lignano</name>
    <dbReference type="NCBI Taxonomy" id="282301"/>
    <lineage>
        <taxon>Eukaryota</taxon>
        <taxon>Metazoa</taxon>
        <taxon>Spiralia</taxon>
        <taxon>Lophotrochozoa</taxon>
        <taxon>Platyhelminthes</taxon>
        <taxon>Rhabditophora</taxon>
        <taxon>Macrostomorpha</taxon>
        <taxon>Macrostomida</taxon>
        <taxon>Macrostomidae</taxon>
        <taxon>Macrostomum</taxon>
    </lineage>
</organism>
<feature type="region of interest" description="Disordered" evidence="1">
    <location>
        <begin position="1"/>
        <end position="25"/>
    </location>
</feature>